<keyword evidence="4 5" id="KW-0472">Membrane</keyword>
<feature type="domain" description="Major facilitator superfamily (MFS) profile" evidence="6">
    <location>
        <begin position="33"/>
        <end position="479"/>
    </location>
</feature>
<dbReference type="SUPFAM" id="SSF103473">
    <property type="entry name" value="MFS general substrate transporter"/>
    <property type="match status" value="1"/>
</dbReference>
<evidence type="ECO:0000256" key="3">
    <source>
        <dbReference type="ARBA" id="ARBA00022989"/>
    </source>
</evidence>
<feature type="transmembrane region" description="Helical" evidence="5">
    <location>
        <begin position="389"/>
        <end position="412"/>
    </location>
</feature>
<evidence type="ECO:0000313" key="7">
    <source>
        <dbReference type="EMBL" id="MCP2158960.1"/>
    </source>
</evidence>
<gene>
    <name evidence="7" type="ORF">LX12_000124</name>
</gene>
<sequence length="582" mass="59380">MADSPTRTASDTSVVTPPVGAAIHPRPAIAWAAFAACLIAVFMQMVDTTIVNIALPDLARDLAATSSDQLLVLTVYTLAFACTLMAGSRLGERVGRHRMFVGALAAFTIASVLCGTATGPTELIVLRGVQGVSAACASAQTIAVIATMFPRARHPLVFGVYGATAGIAAICGPVVGGALISADVAGLGWRVVFLVNMPFGVIACLVAWRCLPVMRAVRDVPLDLRGAVLSSSGLFALIYPLAVGREKGWPAWTWVLMGAAVILVATFLVHERSLLDRGGQPLLRVDLFRSRAFAVGCVLSIAFFGVFGAFFFAMSVTAQFGLGYSALRTGLITLPFALGAAAGSVGSSLIVPRLGARTLALGMAVFAVAVAWTAALLDPSSAALDLPPLIPALVLGGVGVGLFVAPLQATIVSGTTEQTVGSASGMVPTVQQIGASVGLAVVGVFFFAQVAGAAPSAATQSGERLTASLRTTPVPTEVAPFVVGSFTDCARRQLSSTRPEVAPPGCSTRDAGTGPRARVLATAGPALRDAADHAAARAFLAAFTTTLWTIAATALVLAAACLALRRTPAEPVSPAGPRPRAA</sequence>
<keyword evidence="3 5" id="KW-1133">Transmembrane helix</keyword>
<keyword evidence="2 5" id="KW-0812">Transmembrane</keyword>
<dbReference type="PANTHER" id="PTHR42718:SF39">
    <property type="entry name" value="ACTINORHODIN TRANSPORTER-RELATED"/>
    <property type="match status" value="1"/>
</dbReference>
<feature type="transmembrane region" description="Helical" evidence="5">
    <location>
        <begin position="220"/>
        <end position="239"/>
    </location>
</feature>
<accession>A0ABT1GVH1</accession>
<dbReference type="Pfam" id="PF07690">
    <property type="entry name" value="MFS_1"/>
    <property type="match status" value="1"/>
</dbReference>
<dbReference type="RefSeq" id="WP_253652585.1">
    <property type="nucleotide sequence ID" value="NZ_BAAAOE010000004.1"/>
</dbReference>
<dbReference type="Gene3D" id="1.20.1720.10">
    <property type="entry name" value="Multidrug resistance protein D"/>
    <property type="match status" value="1"/>
</dbReference>
<feature type="transmembrane region" description="Helical" evidence="5">
    <location>
        <begin position="156"/>
        <end position="181"/>
    </location>
</feature>
<dbReference type="Gene3D" id="1.20.1250.20">
    <property type="entry name" value="MFS general substrate transporter like domains"/>
    <property type="match status" value="1"/>
</dbReference>
<feature type="transmembrane region" description="Helical" evidence="5">
    <location>
        <begin position="28"/>
        <end position="50"/>
    </location>
</feature>
<feature type="transmembrane region" description="Helical" evidence="5">
    <location>
        <begin position="187"/>
        <end position="208"/>
    </location>
</feature>
<dbReference type="InterPro" id="IPR020846">
    <property type="entry name" value="MFS_dom"/>
</dbReference>
<comment type="subcellular location">
    <subcellularLocation>
        <location evidence="1">Cell membrane</location>
        <topology evidence="1">Multi-pass membrane protein</topology>
    </subcellularLocation>
</comment>
<feature type="transmembrane region" description="Helical" evidence="5">
    <location>
        <begin position="433"/>
        <end position="454"/>
    </location>
</feature>
<evidence type="ECO:0000256" key="5">
    <source>
        <dbReference type="SAM" id="Phobius"/>
    </source>
</evidence>
<name>A0ABT1GVH1_9NOCA</name>
<feature type="transmembrane region" description="Helical" evidence="5">
    <location>
        <begin position="358"/>
        <end position="377"/>
    </location>
</feature>
<feature type="transmembrane region" description="Helical" evidence="5">
    <location>
        <begin position="291"/>
        <end position="312"/>
    </location>
</feature>
<evidence type="ECO:0000256" key="1">
    <source>
        <dbReference type="ARBA" id="ARBA00004651"/>
    </source>
</evidence>
<feature type="transmembrane region" description="Helical" evidence="5">
    <location>
        <begin position="124"/>
        <end position="149"/>
    </location>
</feature>
<dbReference type="Proteomes" id="UP001205740">
    <property type="component" value="Unassembled WGS sequence"/>
</dbReference>
<evidence type="ECO:0000256" key="2">
    <source>
        <dbReference type="ARBA" id="ARBA00022692"/>
    </source>
</evidence>
<evidence type="ECO:0000256" key="4">
    <source>
        <dbReference type="ARBA" id="ARBA00023136"/>
    </source>
</evidence>
<evidence type="ECO:0000313" key="8">
    <source>
        <dbReference type="Proteomes" id="UP001205740"/>
    </source>
</evidence>
<keyword evidence="8" id="KW-1185">Reference proteome</keyword>
<dbReference type="PANTHER" id="PTHR42718">
    <property type="entry name" value="MAJOR FACILITATOR SUPERFAMILY MULTIDRUG TRANSPORTER MFSC"/>
    <property type="match status" value="1"/>
</dbReference>
<dbReference type="EMBL" id="JAMTCG010000001">
    <property type="protein sequence ID" value="MCP2158960.1"/>
    <property type="molecule type" value="Genomic_DNA"/>
</dbReference>
<feature type="transmembrane region" description="Helical" evidence="5">
    <location>
        <begin position="251"/>
        <end position="270"/>
    </location>
</feature>
<feature type="transmembrane region" description="Helical" evidence="5">
    <location>
        <begin position="99"/>
        <end position="118"/>
    </location>
</feature>
<dbReference type="PRINTS" id="PR01036">
    <property type="entry name" value="TCRTETB"/>
</dbReference>
<feature type="transmembrane region" description="Helical" evidence="5">
    <location>
        <begin position="70"/>
        <end position="87"/>
    </location>
</feature>
<reference evidence="7 8" key="1">
    <citation type="submission" date="2022-06" db="EMBL/GenBank/DDBJ databases">
        <title>Genomic Encyclopedia of Archaeal and Bacterial Type Strains, Phase II (KMG-II): from individual species to whole genera.</title>
        <authorList>
            <person name="Goeker M."/>
        </authorList>
    </citation>
    <scope>NUCLEOTIDE SEQUENCE [LARGE SCALE GENOMIC DNA]</scope>
    <source>
        <strain evidence="7 8">DSM 45037</strain>
    </source>
</reference>
<dbReference type="CDD" id="cd17321">
    <property type="entry name" value="MFS_MMR_MDR_like"/>
    <property type="match status" value="1"/>
</dbReference>
<feature type="transmembrane region" description="Helical" evidence="5">
    <location>
        <begin position="332"/>
        <end position="351"/>
    </location>
</feature>
<organism evidence="7 8">
    <name type="scientific">Williamsia serinedens</name>
    <dbReference type="NCBI Taxonomy" id="391736"/>
    <lineage>
        <taxon>Bacteria</taxon>
        <taxon>Bacillati</taxon>
        <taxon>Actinomycetota</taxon>
        <taxon>Actinomycetes</taxon>
        <taxon>Mycobacteriales</taxon>
        <taxon>Nocardiaceae</taxon>
        <taxon>Williamsia</taxon>
    </lineage>
</organism>
<dbReference type="InterPro" id="IPR011701">
    <property type="entry name" value="MFS"/>
</dbReference>
<feature type="transmembrane region" description="Helical" evidence="5">
    <location>
        <begin position="538"/>
        <end position="564"/>
    </location>
</feature>
<proteinExistence type="predicted"/>
<evidence type="ECO:0000259" key="6">
    <source>
        <dbReference type="PROSITE" id="PS50850"/>
    </source>
</evidence>
<comment type="caution">
    <text evidence="7">The sequence shown here is derived from an EMBL/GenBank/DDBJ whole genome shotgun (WGS) entry which is preliminary data.</text>
</comment>
<dbReference type="PROSITE" id="PS50850">
    <property type="entry name" value="MFS"/>
    <property type="match status" value="1"/>
</dbReference>
<protein>
    <submittedName>
        <fullName evidence="7">Drug resistance transporter, EmrB/QacA subfamily</fullName>
    </submittedName>
</protein>
<dbReference type="InterPro" id="IPR036259">
    <property type="entry name" value="MFS_trans_sf"/>
</dbReference>